<organism evidence="14 15">
    <name type="scientific">Sciurus vulgaris</name>
    <name type="common">Eurasian red squirrel</name>
    <dbReference type="NCBI Taxonomy" id="55149"/>
    <lineage>
        <taxon>Eukaryota</taxon>
        <taxon>Metazoa</taxon>
        <taxon>Chordata</taxon>
        <taxon>Craniata</taxon>
        <taxon>Vertebrata</taxon>
        <taxon>Euteleostomi</taxon>
        <taxon>Mammalia</taxon>
        <taxon>Eutheria</taxon>
        <taxon>Euarchontoglires</taxon>
        <taxon>Glires</taxon>
        <taxon>Rodentia</taxon>
        <taxon>Sciuromorpha</taxon>
        <taxon>Sciuridae</taxon>
        <taxon>Sciurinae</taxon>
        <taxon>Sciurini</taxon>
        <taxon>Sciurus</taxon>
    </lineage>
</organism>
<feature type="transmembrane region" description="Helical" evidence="12">
    <location>
        <begin position="268"/>
        <end position="290"/>
    </location>
</feature>
<dbReference type="PRINTS" id="PR01534">
    <property type="entry name" value="VOMERONASL1R"/>
</dbReference>
<evidence type="ECO:0000256" key="5">
    <source>
        <dbReference type="ARBA" id="ARBA00022692"/>
    </source>
</evidence>
<evidence type="ECO:0000256" key="1">
    <source>
        <dbReference type="ARBA" id="ARBA00004651"/>
    </source>
</evidence>
<keyword evidence="3 12" id="KW-1003">Cell membrane</keyword>
<evidence type="ECO:0000313" key="15">
    <source>
        <dbReference type="Proteomes" id="UP000694564"/>
    </source>
</evidence>
<feature type="transmembrane region" description="Helical" evidence="12">
    <location>
        <begin position="21"/>
        <end position="40"/>
    </location>
</feature>
<evidence type="ECO:0000256" key="10">
    <source>
        <dbReference type="ARBA" id="ARBA00023170"/>
    </source>
</evidence>
<sequence>MMKQNFNYFAIRNAFYSQAGIGISANTFLLCLHIATAFGGPKPRLTDLLINHLALTHIFMLLTMGLLVSTDVWEVQDIPHNFKCKVLIFLNRVMRGLSICTTCVLSVLQAVALSPSGSWLANFKFKSTNTIVWLFLFLWVLTMSISSNLNFCTVASHSKTQPGLLFLTDHCSFLLMSYSHRYLFVALMAFRDLLFLGLLVLSSAYMTFLFHRHKQRTMSLHSSRFSLRSSPEQRATHTILLLISCFEILYYVDFIISLFIGMTCTNDPILVCLQLLVVNGYGTISPLVLISKPIINILKSVLGRKGNM</sequence>
<feature type="domain" description="G-protein coupled receptors family 1 profile" evidence="13">
    <location>
        <begin position="25"/>
        <end position="289"/>
    </location>
</feature>
<dbReference type="GO" id="GO:0007606">
    <property type="term" value="P:sensory perception of chemical stimulus"/>
    <property type="evidence" value="ECO:0007669"/>
    <property type="project" value="UniProtKB-ARBA"/>
</dbReference>
<keyword evidence="10 12" id="KW-0675">Receptor</keyword>
<feature type="transmembrane region" description="Helical" evidence="12">
    <location>
        <begin position="52"/>
        <end position="73"/>
    </location>
</feature>
<evidence type="ECO:0000256" key="9">
    <source>
        <dbReference type="ARBA" id="ARBA00023157"/>
    </source>
</evidence>
<comment type="similarity">
    <text evidence="2 12">Belongs to the G-protein coupled receptor 1 family.</text>
</comment>
<name>A0A8D2D119_SCIVU</name>
<evidence type="ECO:0000259" key="13">
    <source>
        <dbReference type="PROSITE" id="PS50262"/>
    </source>
</evidence>
<accession>A0A8D2D119</accession>
<keyword evidence="7 12" id="KW-0297">G-protein coupled receptor</keyword>
<keyword evidence="6 12" id="KW-1133">Transmembrane helix</keyword>
<dbReference type="AlphaFoldDB" id="A0A8D2D119"/>
<dbReference type="OrthoDB" id="9606139at2759"/>
<dbReference type="GeneTree" id="ENSGT01030000234553"/>
<evidence type="ECO:0000313" key="14">
    <source>
        <dbReference type="Ensembl" id="ENSSVLP00005017608.1"/>
    </source>
</evidence>
<dbReference type="GO" id="GO:0016503">
    <property type="term" value="F:pheromone receptor activity"/>
    <property type="evidence" value="ECO:0007669"/>
    <property type="project" value="InterPro"/>
</dbReference>
<dbReference type="GO" id="GO:0005886">
    <property type="term" value="C:plasma membrane"/>
    <property type="evidence" value="ECO:0007669"/>
    <property type="project" value="UniProtKB-SubCell"/>
</dbReference>
<keyword evidence="11 12" id="KW-0807">Transducer</keyword>
<protein>
    <recommendedName>
        <fullName evidence="12">Vomeronasal type-1 receptor</fullName>
    </recommendedName>
</protein>
<dbReference type="Proteomes" id="UP000694564">
    <property type="component" value="Chromosome 19"/>
</dbReference>
<feature type="transmembrane region" description="Helical" evidence="12">
    <location>
        <begin position="238"/>
        <end position="262"/>
    </location>
</feature>
<dbReference type="Gene3D" id="1.20.1070.10">
    <property type="entry name" value="Rhodopsin 7-helix transmembrane proteins"/>
    <property type="match status" value="1"/>
</dbReference>
<dbReference type="PANTHER" id="PTHR24062">
    <property type="entry name" value="VOMERONASAL TYPE-1 RECEPTOR"/>
    <property type="match status" value="1"/>
</dbReference>
<feature type="transmembrane region" description="Helical" evidence="12">
    <location>
        <begin position="193"/>
        <end position="210"/>
    </location>
</feature>
<keyword evidence="15" id="KW-1185">Reference proteome</keyword>
<dbReference type="GO" id="GO:0019236">
    <property type="term" value="P:response to pheromone"/>
    <property type="evidence" value="ECO:0007669"/>
    <property type="project" value="UniProtKB-KW"/>
</dbReference>
<feature type="transmembrane region" description="Helical" evidence="12">
    <location>
        <begin position="93"/>
        <end position="111"/>
    </location>
</feature>
<reference evidence="14" key="1">
    <citation type="submission" date="2025-08" db="UniProtKB">
        <authorList>
            <consortium name="Ensembl"/>
        </authorList>
    </citation>
    <scope>IDENTIFICATION</scope>
</reference>
<dbReference type="InterPro" id="IPR004072">
    <property type="entry name" value="Vmron_rcpt_1"/>
</dbReference>
<dbReference type="Ensembl" id="ENSSVLT00005019601.1">
    <property type="protein sequence ID" value="ENSSVLP00005017608.1"/>
    <property type="gene ID" value="ENSSVLG00005014121.1"/>
</dbReference>
<dbReference type="PROSITE" id="PS50262">
    <property type="entry name" value="G_PROTEIN_RECEP_F1_2"/>
    <property type="match status" value="1"/>
</dbReference>
<dbReference type="InterPro" id="IPR017452">
    <property type="entry name" value="GPCR_Rhodpsn_7TM"/>
</dbReference>
<evidence type="ECO:0000256" key="11">
    <source>
        <dbReference type="ARBA" id="ARBA00023224"/>
    </source>
</evidence>
<keyword evidence="4 12" id="KW-0589">Pheromone response</keyword>
<evidence type="ECO:0000256" key="8">
    <source>
        <dbReference type="ARBA" id="ARBA00023136"/>
    </source>
</evidence>
<keyword evidence="9" id="KW-1015">Disulfide bond</keyword>
<evidence type="ECO:0000256" key="3">
    <source>
        <dbReference type="ARBA" id="ARBA00022475"/>
    </source>
</evidence>
<dbReference type="SUPFAM" id="SSF81321">
    <property type="entry name" value="Family A G protein-coupled receptor-like"/>
    <property type="match status" value="1"/>
</dbReference>
<dbReference type="Pfam" id="PF03402">
    <property type="entry name" value="V1R"/>
    <property type="match status" value="1"/>
</dbReference>
<feature type="transmembrane region" description="Helical" evidence="12">
    <location>
        <begin position="131"/>
        <end position="151"/>
    </location>
</feature>
<keyword evidence="5 12" id="KW-0812">Transmembrane</keyword>
<dbReference type="FunFam" id="1.20.1070.10:FF:000051">
    <property type="entry name" value="Vomeronasal type-1 receptor"/>
    <property type="match status" value="1"/>
</dbReference>
<evidence type="ECO:0000256" key="2">
    <source>
        <dbReference type="ARBA" id="ARBA00010663"/>
    </source>
</evidence>
<evidence type="ECO:0000256" key="6">
    <source>
        <dbReference type="ARBA" id="ARBA00022989"/>
    </source>
</evidence>
<proteinExistence type="inferred from homology"/>
<keyword evidence="8 12" id="KW-0472">Membrane</keyword>
<evidence type="ECO:0000256" key="12">
    <source>
        <dbReference type="RuleBase" id="RU364061"/>
    </source>
</evidence>
<comment type="subcellular location">
    <subcellularLocation>
        <location evidence="1 12">Cell membrane</location>
        <topology evidence="1 12">Multi-pass membrane protein</topology>
    </subcellularLocation>
</comment>
<evidence type="ECO:0000256" key="7">
    <source>
        <dbReference type="ARBA" id="ARBA00023040"/>
    </source>
</evidence>
<evidence type="ECO:0000256" key="4">
    <source>
        <dbReference type="ARBA" id="ARBA00022507"/>
    </source>
</evidence>
<reference evidence="14" key="2">
    <citation type="submission" date="2025-09" db="UniProtKB">
        <authorList>
            <consortium name="Ensembl"/>
        </authorList>
    </citation>
    <scope>IDENTIFICATION</scope>
</reference>